<keyword evidence="7 10" id="KW-0479">Metal-binding</keyword>
<dbReference type="InterPro" id="IPR029057">
    <property type="entry name" value="PRTase-like"/>
</dbReference>
<dbReference type="GO" id="GO:0004044">
    <property type="term" value="F:amidophosphoribosyltransferase activity"/>
    <property type="evidence" value="ECO:0007669"/>
    <property type="project" value="UniProtKB-UniRule"/>
</dbReference>
<comment type="pathway">
    <text evidence="1 7 8">Purine metabolism; IMP biosynthesis via de novo pathway; N(1)-(5-phospho-D-ribosyl)glycinamide from 5-phospho-alpha-D-ribose 1-diphosphate: step 1/2.</text>
</comment>
<evidence type="ECO:0000256" key="6">
    <source>
        <dbReference type="ARBA" id="ARBA00022962"/>
    </source>
</evidence>
<dbReference type="GO" id="GO:0006189">
    <property type="term" value="P:'de novo' IMP biosynthetic process"/>
    <property type="evidence" value="ECO:0007669"/>
    <property type="project" value="UniProtKB-UniRule"/>
</dbReference>
<keyword evidence="7 11" id="KW-0411">Iron-sulfur</keyword>
<feature type="binding site" evidence="7 11">
    <location>
        <position position="260"/>
    </location>
    <ligand>
        <name>[4Fe-4S] cluster</name>
        <dbReference type="ChEBI" id="CHEBI:49883"/>
    </ligand>
</feature>
<dbReference type="SUPFAM" id="SSF56235">
    <property type="entry name" value="N-terminal nucleophile aminohydrolases (Ntn hydrolases)"/>
    <property type="match status" value="1"/>
</dbReference>
<dbReference type="EC" id="2.4.2.14" evidence="7"/>
<feature type="active site" description="Nucleophile" evidence="7 9">
    <location>
        <position position="25"/>
    </location>
</feature>
<accession>A0A537LMC2</accession>
<comment type="function">
    <text evidence="7">Catalyzes the formation of phosphoribosylamine from phosphoribosylpyrophosphate (PRPP) and glutamine.</text>
</comment>
<evidence type="ECO:0000256" key="2">
    <source>
        <dbReference type="ARBA" id="ARBA00010138"/>
    </source>
</evidence>
<dbReference type="Pfam" id="PF13522">
    <property type="entry name" value="GATase_6"/>
    <property type="match status" value="1"/>
</dbReference>
<keyword evidence="7 10" id="KW-0460">Magnesium</keyword>
<dbReference type="InterPro" id="IPR017932">
    <property type="entry name" value="GATase_2_dom"/>
</dbReference>
<evidence type="ECO:0000256" key="4">
    <source>
        <dbReference type="ARBA" id="ARBA00022679"/>
    </source>
</evidence>
<dbReference type="UniPathway" id="UPA00074">
    <property type="reaction ID" value="UER00124"/>
</dbReference>
<gene>
    <name evidence="7" type="primary">purF</name>
    <name evidence="13" type="ORF">E6G98_10405</name>
</gene>
<evidence type="ECO:0000256" key="10">
    <source>
        <dbReference type="PIRSR" id="PIRSR000485-2"/>
    </source>
</evidence>
<keyword evidence="6 7" id="KW-0315">Glutamine amidotransferase</keyword>
<evidence type="ECO:0000256" key="3">
    <source>
        <dbReference type="ARBA" id="ARBA00022676"/>
    </source>
</evidence>
<dbReference type="GO" id="GO:0009113">
    <property type="term" value="P:purine nucleobase biosynthetic process"/>
    <property type="evidence" value="ECO:0007669"/>
    <property type="project" value="UniProtKB-UniRule"/>
</dbReference>
<dbReference type="HAMAP" id="MF_01931">
    <property type="entry name" value="PurF"/>
    <property type="match status" value="1"/>
</dbReference>
<dbReference type="Pfam" id="PF00156">
    <property type="entry name" value="Pribosyltran"/>
    <property type="match status" value="1"/>
</dbReference>
<dbReference type="InterPro" id="IPR005854">
    <property type="entry name" value="PurF"/>
</dbReference>
<dbReference type="NCBIfam" id="TIGR01134">
    <property type="entry name" value="purF"/>
    <property type="match status" value="1"/>
</dbReference>
<comment type="similarity">
    <text evidence="2 7 8">In the C-terminal section; belongs to the purine/pyrimidine phosphoribosyltransferase family.</text>
</comment>
<comment type="caution">
    <text evidence="13">The sequence shown here is derived from an EMBL/GenBank/DDBJ whole genome shotgun (WGS) entry which is preliminary data.</text>
</comment>
<evidence type="ECO:0000256" key="1">
    <source>
        <dbReference type="ARBA" id="ARBA00005209"/>
    </source>
</evidence>
<feature type="binding site" evidence="7 11">
    <location>
        <position position="460"/>
    </location>
    <ligand>
        <name>[4Fe-4S] cluster</name>
        <dbReference type="ChEBI" id="CHEBI:49883"/>
    </ligand>
</feature>
<dbReference type="CDD" id="cd00715">
    <property type="entry name" value="GPATase_N"/>
    <property type="match status" value="1"/>
</dbReference>
<dbReference type="GO" id="GO:0000287">
    <property type="term" value="F:magnesium ion binding"/>
    <property type="evidence" value="ECO:0007669"/>
    <property type="project" value="UniProtKB-UniRule"/>
</dbReference>
<feature type="domain" description="Glutamine amidotransferase type-2" evidence="12">
    <location>
        <begin position="25"/>
        <end position="244"/>
    </location>
</feature>
<keyword evidence="7 11" id="KW-0408">Iron</keyword>
<keyword evidence="4 7" id="KW-0808">Transferase</keyword>
<dbReference type="PIRSF" id="PIRSF000485">
    <property type="entry name" value="Amd_phspho_trans"/>
    <property type="match status" value="1"/>
</dbReference>
<dbReference type="Gene3D" id="3.60.20.10">
    <property type="entry name" value="Glutamine Phosphoribosylpyrophosphate, subunit 1, domain 1"/>
    <property type="match status" value="1"/>
</dbReference>
<evidence type="ECO:0000256" key="9">
    <source>
        <dbReference type="PIRSR" id="PIRSR000485-1"/>
    </source>
</evidence>
<name>A0A537LMC2_9BACT</name>
<dbReference type="CDD" id="cd06223">
    <property type="entry name" value="PRTases_typeI"/>
    <property type="match status" value="1"/>
</dbReference>
<dbReference type="AlphaFoldDB" id="A0A537LMC2"/>
<dbReference type="GO" id="GO:0051539">
    <property type="term" value="F:4 iron, 4 sulfur cluster binding"/>
    <property type="evidence" value="ECO:0007669"/>
    <property type="project" value="UniProtKB-KW"/>
</dbReference>
<feature type="binding site" evidence="7 11">
    <location>
        <position position="457"/>
    </location>
    <ligand>
        <name>[4Fe-4S] cluster</name>
        <dbReference type="ChEBI" id="CHEBI:49883"/>
    </ligand>
</feature>
<evidence type="ECO:0000313" key="13">
    <source>
        <dbReference type="EMBL" id="TMJ09132.1"/>
    </source>
</evidence>
<keyword evidence="7" id="KW-0004">4Fe-4S</keyword>
<keyword evidence="3 7" id="KW-0328">Glycosyltransferase</keyword>
<dbReference type="InterPro" id="IPR000836">
    <property type="entry name" value="PRTase_dom"/>
</dbReference>
<feature type="binding site" evidence="7 10">
    <location>
        <position position="307"/>
    </location>
    <ligand>
        <name>Mg(2+)</name>
        <dbReference type="ChEBI" id="CHEBI:18420"/>
    </ligand>
</feature>
<evidence type="ECO:0000259" key="12">
    <source>
        <dbReference type="PROSITE" id="PS51278"/>
    </source>
</evidence>
<comment type="cofactor">
    <cofactor evidence="7 10">
        <name>Mg(2+)</name>
        <dbReference type="ChEBI" id="CHEBI:18420"/>
    </cofactor>
    <text evidence="7 10">Binds 1 Mg(2+) ion per subunit.</text>
</comment>
<proteinExistence type="inferred from homology"/>
<dbReference type="SUPFAM" id="SSF53271">
    <property type="entry name" value="PRTase-like"/>
    <property type="match status" value="1"/>
</dbReference>
<comment type="cofactor">
    <cofactor evidence="7 11">
        <name>[4Fe-4S] cluster</name>
        <dbReference type="ChEBI" id="CHEBI:49883"/>
    </cofactor>
    <text evidence="7 11">Binds 1 [4Fe-4S] cluster per subunit.</text>
</comment>
<dbReference type="InterPro" id="IPR035584">
    <property type="entry name" value="PurF_N"/>
</dbReference>
<dbReference type="EMBL" id="VBAI01000167">
    <property type="protein sequence ID" value="TMJ09132.1"/>
    <property type="molecule type" value="Genomic_DNA"/>
</dbReference>
<feature type="binding site" evidence="7 10">
    <location>
        <position position="370"/>
    </location>
    <ligand>
        <name>Mg(2+)</name>
        <dbReference type="ChEBI" id="CHEBI:18420"/>
    </ligand>
</feature>
<keyword evidence="5 7" id="KW-0658">Purine biosynthesis</keyword>
<evidence type="ECO:0000256" key="8">
    <source>
        <dbReference type="PIRNR" id="PIRNR000485"/>
    </source>
</evidence>
<protein>
    <recommendedName>
        <fullName evidence="7">Amidophosphoribosyltransferase</fullName>
        <shortName evidence="7">ATase</shortName>
        <ecNumber evidence="7">2.4.2.14</ecNumber>
    </recommendedName>
    <alternativeName>
        <fullName evidence="7">Glutamine phosphoribosylpyrophosphate amidotransferase</fullName>
        <shortName evidence="7">GPATase</shortName>
    </alternativeName>
</protein>
<dbReference type="Gene3D" id="3.40.50.2020">
    <property type="match status" value="1"/>
</dbReference>
<sequence length="499" mass="53311">MKASRFRVPAIPRSLAEADGLREECGVIGIVSGDGPAAPMAHLGLYSLQHRGQESAGIATSDGAGLWHHRGMGLVFQVFDADRIARLPGQLAVGHVRYSTMGSVRLENAQPLVVPSPWGPLALAHNGNLINAPQLRAELEAGGVEFAGTTDSEVIAHLIARTPEPVPEDAIASAMRRIEGAYTIVVLVAGRVLGFRDAHAIRPLAIGTTGRSWILASETCAFDHLGALPVRDVDPGELVILDATGLRSIQVLAPGRVAHCVFEYIYFARPDTVLAGRTVHLARRRMGRILAREHPAQADVVISVPDSGVSAAMGFAEASSIPLEVGLVKNRYIGRTFIQPDPATRDFGVRVKLNPLRDVLDGRRVVLVDDSIVRGTTSGKIVRMLRAAGATEVHARISSPPIRYPCFYGIDTSSRGQLVASTHSVETIRELIAADSLGYLSQAGLVEALQLASERLCMACLDGHYPTRVPLESLAGRHALEPVADRPVEPALRGGGRDE</sequence>
<evidence type="ECO:0000256" key="7">
    <source>
        <dbReference type="HAMAP-Rule" id="MF_01931"/>
    </source>
</evidence>
<feature type="binding site" evidence="7 10">
    <location>
        <position position="369"/>
    </location>
    <ligand>
        <name>Mg(2+)</name>
        <dbReference type="ChEBI" id="CHEBI:18420"/>
    </ligand>
</feature>
<organism evidence="13 14">
    <name type="scientific">Candidatus Segetimicrobium genomatis</name>
    <dbReference type="NCBI Taxonomy" id="2569760"/>
    <lineage>
        <taxon>Bacteria</taxon>
        <taxon>Bacillati</taxon>
        <taxon>Candidatus Sysuimicrobiota</taxon>
        <taxon>Candidatus Sysuimicrobiia</taxon>
        <taxon>Candidatus Sysuimicrobiales</taxon>
        <taxon>Candidatus Segetimicrobiaceae</taxon>
        <taxon>Candidatus Segetimicrobium</taxon>
    </lineage>
</organism>
<evidence type="ECO:0000256" key="11">
    <source>
        <dbReference type="PIRSR" id="PIRSR000485-3"/>
    </source>
</evidence>
<comment type="catalytic activity">
    <reaction evidence="7 8">
        <text>5-phospho-beta-D-ribosylamine + L-glutamate + diphosphate = 5-phospho-alpha-D-ribose 1-diphosphate + L-glutamine + H2O</text>
        <dbReference type="Rhea" id="RHEA:14905"/>
        <dbReference type="ChEBI" id="CHEBI:15377"/>
        <dbReference type="ChEBI" id="CHEBI:29985"/>
        <dbReference type="ChEBI" id="CHEBI:33019"/>
        <dbReference type="ChEBI" id="CHEBI:58017"/>
        <dbReference type="ChEBI" id="CHEBI:58359"/>
        <dbReference type="ChEBI" id="CHEBI:58681"/>
        <dbReference type="EC" id="2.4.2.14"/>
    </reaction>
</comment>
<feature type="binding site" evidence="7 11">
    <location>
        <position position="406"/>
    </location>
    <ligand>
        <name>[4Fe-4S] cluster</name>
        <dbReference type="ChEBI" id="CHEBI:49883"/>
    </ligand>
</feature>
<dbReference type="PANTHER" id="PTHR11907">
    <property type="entry name" value="AMIDOPHOSPHORIBOSYLTRANSFERASE"/>
    <property type="match status" value="1"/>
</dbReference>
<evidence type="ECO:0000313" key="14">
    <source>
        <dbReference type="Proteomes" id="UP000315217"/>
    </source>
</evidence>
<evidence type="ECO:0000256" key="5">
    <source>
        <dbReference type="ARBA" id="ARBA00022755"/>
    </source>
</evidence>
<reference evidence="13 14" key="1">
    <citation type="journal article" date="2019" name="Nat. Microbiol.">
        <title>Mediterranean grassland soil C-N compound turnover is dependent on rainfall and depth, and is mediated by genomically divergent microorganisms.</title>
        <authorList>
            <person name="Diamond S."/>
            <person name="Andeer P.F."/>
            <person name="Li Z."/>
            <person name="Crits-Christoph A."/>
            <person name="Burstein D."/>
            <person name="Anantharaman K."/>
            <person name="Lane K.R."/>
            <person name="Thomas B.C."/>
            <person name="Pan C."/>
            <person name="Northen T.R."/>
            <person name="Banfield J.F."/>
        </authorList>
    </citation>
    <scope>NUCLEOTIDE SEQUENCE [LARGE SCALE GENOMIC DNA]</scope>
    <source>
        <strain evidence="13">NP_1</strain>
    </source>
</reference>
<dbReference type="PROSITE" id="PS51278">
    <property type="entry name" value="GATASE_TYPE_2"/>
    <property type="match status" value="1"/>
</dbReference>
<dbReference type="Proteomes" id="UP000315217">
    <property type="component" value="Unassembled WGS sequence"/>
</dbReference>
<dbReference type="InterPro" id="IPR029055">
    <property type="entry name" value="Ntn_hydrolases_N"/>
</dbReference>